<proteinExistence type="predicted"/>
<name>A0A7K4BZ62_9ARCH</name>
<evidence type="ECO:0000256" key="1">
    <source>
        <dbReference type="ARBA" id="ARBA00022448"/>
    </source>
</evidence>
<dbReference type="FunFam" id="3.40.50.300:FF:000032">
    <property type="entry name" value="Export ABC transporter ATP-binding protein"/>
    <property type="match status" value="1"/>
</dbReference>
<organism evidence="5 6">
    <name type="scientific">Candidatus Iainarchaeum sp</name>
    <dbReference type="NCBI Taxonomy" id="3101447"/>
    <lineage>
        <taxon>Archaea</taxon>
        <taxon>Candidatus Iainarchaeota</taxon>
        <taxon>Candidatus Iainarchaeia</taxon>
        <taxon>Candidatus Iainarchaeales</taxon>
        <taxon>Candidatus Iainarchaeaceae</taxon>
        <taxon>Candidatus Iainarchaeum</taxon>
    </lineage>
</organism>
<accession>A0A7K4BZ62</accession>
<dbReference type="Proteomes" id="UP000526302">
    <property type="component" value="Unassembled WGS sequence"/>
</dbReference>
<comment type="caution">
    <text evidence="5">The sequence shown here is derived from an EMBL/GenBank/DDBJ whole genome shotgun (WGS) entry which is preliminary data.</text>
</comment>
<dbReference type="PROSITE" id="PS00211">
    <property type="entry name" value="ABC_TRANSPORTER_1"/>
    <property type="match status" value="1"/>
</dbReference>
<dbReference type="PANTHER" id="PTHR24220:SF86">
    <property type="entry name" value="ABC TRANSPORTER ABCH.1"/>
    <property type="match status" value="1"/>
</dbReference>
<dbReference type="InterPro" id="IPR017871">
    <property type="entry name" value="ABC_transporter-like_CS"/>
</dbReference>
<dbReference type="GO" id="GO:0016887">
    <property type="term" value="F:ATP hydrolysis activity"/>
    <property type="evidence" value="ECO:0007669"/>
    <property type="project" value="InterPro"/>
</dbReference>
<evidence type="ECO:0000256" key="3">
    <source>
        <dbReference type="ARBA" id="ARBA00022840"/>
    </source>
</evidence>
<dbReference type="PROSITE" id="PS50893">
    <property type="entry name" value="ABC_TRANSPORTER_2"/>
    <property type="match status" value="1"/>
</dbReference>
<dbReference type="GO" id="GO:0022857">
    <property type="term" value="F:transmembrane transporter activity"/>
    <property type="evidence" value="ECO:0007669"/>
    <property type="project" value="TreeGrafter"/>
</dbReference>
<dbReference type="InterPro" id="IPR017911">
    <property type="entry name" value="MacB-like_ATP-bd"/>
</dbReference>
<dbReference type="InterPro" id="IPR027417">
    <property type="entry name" value="P-loop_NTPase"/>
</dbReference>
<dbReference type="AlphaFoldDB" id="A0A7K4BZ62"/>
<dbReference type="InterPro" id="IPR003593">
    <property type="entry name" value="AAA+_ATPase"/>
</dbReference>
<keyword evidence="1" id="KW-0813">Transport</keyword>
<evidence type="ECO:0000313" key="5">
    <source>
        <dbReference type="EMBL" id="NMA44533.1"/>
    </source>
</evidence>
<feature type="domain" description="ABC transporter" evidence="4">
    <location>
        <begin position="8"/>
        <end position="238"/>
    </location>
</feature>
<dbReference type="InterPro" id="IPR003439">
    <property type="entry name" value="ABC_transporter-like_ATP-bd"/>
</dbReference>
<dbReference type="GO" id="GO:0005886">
    <property type="term" value="C:plasma membrane"/>
    <property type="evidence" value="ECO:0007669"/>
    <property type="project" value="TreeGrafter"/>
</dbReference>
<keyword evidence="3 5" id="KW-0067">ATP-binding</keyword>
<dbReference type="SUPFAM" id="SSF52540">
    <property type="entry name" value="P-loop containing nucleoside triphosphate hydrolases"/>
    <property type="match status" value="1"/>
</dbReference>
<gene>
    <name evidence="5" type="ORF">GX950_01830</name>
</gene>
<dbReference type="InterPro" id="IPR015854">
    <property type="entry name" value="ABC_transpr_LolD-like"/>
</dbReference>
<evidence type="ECO:0000313" key="6">
    <source>
        <dbReference type="Proteomes" id="UP000526302"/>
    </source>
</evidence>
<reference evidence="5 6" key="1">
    <citation type="journal article" date="2020" name="Biotechnol. Biofuels">
        <title>New insights from the biogas microbiome by comprehensive genome-resolved metagenomics of nearly 1600 species originating from multiple anaerobic digesters.</title>
        <authorList>
            <person name="Campanaro S."/>
            <person name="Treu L."/>
            <person name="Rodriguez-R L.M."/>
            <person name="Kovalovszki A."/>
            <person name="Ziels R.M."/>
            <person name="Maus I."/>
            <person name="Zhu X."/>
            <person name="Kougias P.G."/>
            <person name="Basile A."/>
            <person name="Luo G."/>
            <person name="Schluter A."/>
            <person name="Konstantinidis K.T."/>
            <person name="Angelidaki I."/>
        </authorList>
    </citation>
    <scope>NUCLEOTIDE SEQUENCE [LARGE SCALE GENOMIC DNA]</scope>
    <source>
        <strain evidence="5">AS22ysBPME_79</strain>
    </source>
</reference>
<dbReference type="PANTHER" id="PTHR24220">
    <property type="entry name" value="IMPORT ATP-BINDING PROTEIN"/>
    <property type="match status" value="1"/>
</dbReference>
<dbReference type="GO" id="GO:0098796">
    <property type="term" value="C:membrane protein complex"/>
    <property type="evidence" value="ECO:0007669"/>
    <property type="project" value="UniProtKB-ARBA"/>
</dbReference>
<dbReference type="CDD" id="cd03255">
    <property type="entry name" value="ABC_MJ0796_LolCDE_FtsE"/>
    <property type="match status" value="1"/>
</dbReference>
<dbReference type="EMBL" id="JAAZKV010000013">
    <property type="protein sequence ID" value="NMA44533.1"/>
    <property type="molecule type" value="Genomic_DNA"/>
</dbReference>
<dbReference type="SMART" id="SM00382">
    <property type="entry name" value="AAA"/>
    <property type="match status" value="1"/>
</dbReference>
<sequence>MAKTNEVLRLDKVSKIYGMGGEKVIALNNVDVTIFRNEYTSIMGPSGSGKTTLLDVLSTMSKPTSGNVFIEGVNTTKMTNSELASFRGNTIGFVFQTFHLFPRLTALENVMTPMWINGVPRIEREARAKTLLEKVGLKDRMEHKPGELSGGQKQRVAIARALAMNPPLIVADEPTGNLDTKSGEIVMDIIKKLHKDEKRTIILVTHDKNVGKQAEKHIYIKDGKIIKNEKIETNKKTK</sequence>
<evidence type="ECO:0000256" key="2">
    <source>
        <dbReference type="ARBA" id="ARBA00022741"/>
    </source>
</evidence>
<keyword evidence="2" id="KW-0547">Nucleotide-binding</keyword>
<protein>
    <submittedName>
        <fullName evidence="5">ABC transporter ATP-binding protein</fullName>
    </submittedName>
</protein>
<evidence type="ECO:0000259" key="4">
    <source>
        <dbReference type="PROSITE" id="PS50893"/>
    </source>
</evidence>
<dbReference type="GO" id="GO:0005524">
    <property type="term" value="F:ATP binding"/>
    <property type="evidence" value="ECO:0007669"/>
    <property type="project" value="UniProtKB-KW"/>
</dbReference>
<dbReference type="Gene3D" id="3.40.50.300">
    <property type="entry name" value="P-loop containing nucleotide triphosphate hydrolases"/>
    <property type="match status" value="1"/>
</dbReference>
<dbReference type="Pfam" id="PF00005">
    <property type="entry name" value="ABC_tran"/>
    <property type="match status" value="1"/>
</dbReference>